<proteinExistence type="predicted"/>
<sequence>MKLTYLPSRPLPTPVRPRTGPQRHKGRGVLTRKPDPALGPDITAQRLDVPVALLETNLEVAVGAVPRVGVVLPLGGYEGEGFAVGRGGRVPVQAGVERVAQGP</sequence>
<protein>
    <submittedName>
        <fullName evidence="2">Uncharacterized protein</fullName>
    </submittedName>
</protein>
<organism evidence="2 3">
    <name type="scientific">Aspergillus hiratsukae</name>
    <dbReference type="NCBI Taxonomy" id="1194566"/>
    <lineage>
        <taxon>Eukaryota</taxon>
        <taxon>Fungi</taxon>
        <taxon>Dikarya</taxon>
        <taxon>Ascomycota</taxon>
        <taxon>Pezizomycotina</taxon>
        <taxon>Eurotiomycetes</taxon>
        <taxon>Eurotiomycetidae</taxon>
        <taxon>Eurotiales</taxon>
        <taxon>Aspergillaceae</taxon>
        <taxon>Aspergillus</taxon>
        <taxon>Aspergillus subgen. Fumigati</taxon>
    </lineage>
</organism>
<evidence type="ECO:0000313" key="3">
    <source>
        <dbReference type="Proteomes" id="UP000662466"/>
    </source>
</evidence>
<evidence type="ECO:0000313" key="2">
    <source>
        <dbReference type="EMBL" id="KAF7173152.1"/>
    </source>
</evidence>
<evidence type="ECO:0000256" key="1">
    <source>
        <dbReference type="SAM" id="MobiDB-lite"/>
    </source>
</evidence>
<comment type="caution">
    <text evidence="2">The sequence shown here is derived from an EMBL/GenBank/DDBJ whole genome shotgun (WGS) entry which is preliminary data.</text>
</comment>
<dbReference type="AlphaFoldDB" id="A0A8H6QJS3"/>
<feature type="region of interest" description="Disordered" evidence="1">
    <location>
        <begin position="1"/>
        <end position="41"/>
    </location>
</feature>
<dbReference type="Proteomes" id="UP000662466">
    <property type="component" value="Unassembled WGS sequence"/>
</dbReference>
<gene>
    <name evidence="2" type="ORF">CNMCM6106_007271</name>
</gene>
<reference evidence="2" key="1">
    <citation type="submission" date="2020-06" db="EMBL/GenBank/DDBJ databases">
        <title>Draft genome sequences of strains closely related to Aspergillus parafelis and Aspergillus hiratsukae.</title>
        <authorList>
            <person name="Dos Santos R.A.C."/>
            <person name="Rivero-Menendez O."/>
            <person name="Steenwyk J.L."/>
            <person name="Mead M.E."/>
            <person name="Goldman G.H."/>
            <person name="Alastruey-Izquierdo A."/>
            <person name="Rokas A."/>
        </authorList>
    </citation>
    <scope>NUCLEOTIDE SEQUENCE</scope>
    <source>
        <strain evidence="2">CNM-CM6106</strain>
    </source>
</reference>
<accession>A0A8H6QJS3</accession>
<dbReference type="EMBL" id="JACBAF010001794">
    <property type="protein sequence ID" value="KAF7173152.1"/>
    <property type="molecule type" value="Genomic_DNA"/>
</dbReference>
<name>A0A8H6QJS3_9EURO</name>